<feature type="non-terminal residue" evidence="1">
    <location>
        <position position="1"/>
    </location>
</feature>
<name>A0A9N9NLD8_9GLOM</name>
<proteinExistence type="predicted"/>
<evidence type="ECO:0000313" key="1">
    <source>
        <dbReference type="EMBL" id="CAG8740003.1"/>
    </source>
</evidence>
<gene>
    <name evidence="1" type="ORF">FCALED_LOCUS15550</name>
</gene>
<feature type="non-terminal residue" evidence="1">
    <location>
        <position position="40"/>
    </location>
</feature>
<keyword evidence="2" id="KW-1185">Reference proteome</keyword>
<protein>
    <submittedName>
        <fullName evidence="1">724_t:CDS:1</fullName>
    </submittedName>
</protein>
<dbReference type="AlphaFoldDB" id="A0A9N9NLD8"/>
<organism evidence="1 2">
    <name type="scientific">Funneliformis caledonium</name>
    <dbReference type="NCBI Taxonomy" id="1117310"/>
    <lineage>
        <taxon>Eukaryota</taxon>
        <taxon>Fungi</taxon>
        <taxon>Fungi incertae sedis</taxon>
        <taxon>Mucoromycota</taxon>
        <taxon>Glomeromycotina</taxon>
        <taxon>Glomeromycetes</taxon>
        <taxon>Glomerales</taxon>
        <taxon>Glomeraceae</taxon>
        <taxon>Funneliformis</taxon>
    </lineage>
</organism>
<accession>A0A9N9NLD8</accession>
<evidence type="ECO:0000313" key="2">
    <source>
        <dbReference type="Proteomes" id="UP000789570"/>
    </source>
</evidence>
<dbReference type="Proteomes" id="UP000789570">
    <property type="component" value="Unassembled WGS sequence"/>
</dbReference>
<sequence length="40" mass="4618">ILSLRQKEVLMSEDLLYNVSDQDKNKLVIVVSEALWSGRQ</sequence>
<reference evidence="1" key="1">
    <citation type="submission" date="2021-06" db="EMBL/GenBank/DDBJ databases">
        <authorList>
            <person name="Kallberg Y."/>
            <person name="Tangrot J."/>
            <person name="Rosling A."/>
        </authorList>
    </citation>
    <scope>NUCLEOTIDE SEQUENCE</scope>
    <source>
        <strain evidence="1">UK204</strain>
    </source>
</reference>
<comment type="caution">
    <text evidence="1">The sequence shown here is derived from an EMBL/GenBank/DDBJ whole genome shotgun (WGS) entry which is preliminary data.</text>
</comment>
<dbReference type="EMBL" id="CAJVPQ010014595">
    <property type="protein sequence ID" value="CAG8740003.1"/>
    <property type="molecule type" value="Genomic_DNA"/>
</dbReference>